<keyword evidence="3" id="KW-1134">Transmembrane beta strand</keyword>
<keyword evidence="5" id="KW-0406">Ion transport</keyword>
<dbReference type="PROSITE" id="PS51123">
    <property type="entry name" value="OMPA_2"/>
    <property type="match status" value="1"/>
</dbReference>
<feature type="domain" description="OmpA-like" evidence="12">
    <location>
        <begin position="346"/>
        <end position="456"/>
    </location>
</feature>
<keyword evidence="2" id="KW-0813">Transport</keyword>
<evidence type="ECO:0000256" key="5">
    <source>
        <dbReference type="ARBA" id="ARBA00023065"/>
    </source>
</evidence>
<organism evidence="13 14">
    <name type="scientific">Phaeocystidibacter marisrubri</name>
    <dbReference type="NCBI Taxonomy" id="1577780"/>
    <lineage>
        <taxon>Bacteria</taxon>
        <taxon>Pseudomonadati</taxon>
        <taxon>Bacteroidota</taxon>
        <taxon>Flavobacteriia</taxon>
        <taxon>Flavobacteriales</taxon>
        <taxon>Phaeocystidibacteraceae</taxon>
        <taxon>Phaeocystidibacter</taxon>
    </lineage>
</organism>
<evidence type="ECO:0000256" key="6">
    <source>
        <dbReference type="ARBA" id="ARBA00023114"/>
    </source>
</evidence>
<dbReference type="InterPro" id="IPR050330">
    <property type="entry name" value="Bact_OuterMem_StrucFunc"/>
</dbReference>
<dbReference type="CDD" id="cd07185">
    <property type="entry name" value="OmpA_C-like"/>
    <property type="match status" value="1"/>
</dbReference>
<evidence type="ECO:0000256" key="3">
    <source>
        <dbReference type="ARBA" id="ARBA00022452"/>
    </source>
</evidence>
<dbReference type="Proteomes" id="UP000484164">
    <property type="component" value="Unassembled WGS sequence"/>
</dbReference>
<dbReference type="PANTHER" id="PTHR30329:SF21">
    <property type="entry name" value="LIPOPROTEIN YIAD-RELATED"/>
    <property type="match status" value="1"/>
</dbReference>
<keyword evidence="8" id="KW-0998">Cell outer membrane</keyword>
<protein>
    <submittedName>
        <fullName evidence="13">OmpA family protein</fullName>
    </submittedName>
</protein>
<evidence type="ECO:0000256" key="2">
    <source>
        <dbReference type="ARBA" id="ARBA00022448"/>
    </source>
</evidence>
<reference evidence="13 14" key="1">
    <citation type="submission" date="2019-10" db="EMBL/GenBank/DDBJ databases">
        <title>Genome sequence of Phaeocystidibacter marisrubri JCM30614 (type strain).</title>
        <authorList>
            <person name="Bowman J.P."/>
        </authorList>
    </citation>
    <scope>NUCLEOTIDE SEQUENCE [LARGE SCALE GENOMIC DNA]</scope>
    <source>
        <strain evidence="13 14">JCM 30614</strain>
    </source>
</reference>
<dbReference type="PANTHER" id="PTHR30329">
    <property type="entry name" value="STATOR ELEMENT OF FLAGELLAR MOTOR COMPLEX"/>
    <property type="match status" value="1"/>
</dbReference>
<feature type="signal peptide" evidence="11">
    <location>
        <begin position="1"/>
        <end position="20"/>
    </location>
</feature>
<dbReference type="GO" id="GO:0009279">
    <property type="term" value="C:cell outer membrane"/>
    <property type="evidence" value="ECO:0007669"/>
    <property type="project" value="UniProtKB-SubCell"/>
</dbReference>
<evidence type="ECO:0000313" key="14">
    <source>
        <dbReference type="Proteomes" id="UP000484164"/>
    </source>
</evidence>
<evidence type="ECO:0000256" key="8">
    <source>
        <dbReference type="ARBA" id="ARBA00023237"/>
    </source>
</evidence>
<dbReference type="SUPFAM" id="SSF56925">
    <property type="entry name" value="OMPA-like"/>
    <property type="match status" value="1"/>
</dbReference>
<dbReference type="PRINTS" id="PR01021">
    <property type="entry name" value="OMPADOMAIN"/>
</dbReference>
<dbReference type="GO" id="GO:0005509">
    <property type="term" value="F:calcium ion binding"/>
    <property type="evidence" value="ECO:0007669"/>
    <property type="project" value="InterPro"/>
</dbReference>
<feature type="chain" id="PRO_5026659228" evidence="11">
    <location>
        <begin position="21"/>
        <end position="456"/>
    </location>
</feature>
<name>A0A6L3ZEL1_9FLAO</name>
<dbReference type="InterPro" id="IPR036737">
    <property type="entry name" value="OmpA-like_sf"/>
</dbReference>
<dbReference type="OrthoDB" id="1522982at2"/>
<evidence type="ECO:0000256" key="7">
    <source>
        <dbReference type="ARBA" id="ARBA00023136"/>
    </source>
</evidence>
<keyword evidence="6" id="KW-0626">Porin</keyword>
<accession>A0A6L3ZEL1</accession>
<dbReference type="Gene3D" id="4.10.1080.10">
    <property type="entry name" value="TSP type-3 repeat"/>
    <property type="match status" value="1"/>
</dbReference>
<comment type="subcellular location">
    <subcellularLocation>
        <location evidence="1">Cell outer membrane</location>
        <topology evidence="1">Multi-pass membrane protein</topology>
    </subcellularLocation>
</comment>
<dbReference type="Gene3D" id="3.30.1330.60">
    <property type="entry name" value="OmpA-like domain"/>
    <property type="match status" value="1"/>
</dbReference>
<feature type="compositionally biased region" description="Acidic residues" evidence="10">
    <location>
        <begin position="253"/>
        <end position="268"/>
    </location>
</feature>
<comment type="caution">
    <text evidence="13">The sequence shown here is derived from an EMBL/GenBank/DDBJ whole genome shotgun (WGS) entry which is preliminary data.</text>
</comment>
<dbReference type="InterPro" id="IPR006664">
    <property type="entry name" value="OMP_bac"/>
</dbReference>
<proteinExistence type="predicted"/>
<dbReference type="Pfam" id="PF00691">
    <property type="entry name" value="OmpA"/>
    <property type="match status" value="1"/>
</dbReference>
<keyword evidence="4" id="KW-0812">Transmembrane</keyword>
<evidence type="ECO:0000313" key="13">
    <source>
        <dbReference type="EMBL" id="KAB2816038.1"/>
    </source>
</evidence>
<keyword evidence="7 9" id="KW-0472">Membrane</keyword>
<keyword evidence="11" id="KW-0732">Signal</keyword>
<feature type="region of interest" description="Disordered" evidence="10">
    <location>
        <begin position="250"/>
        <end position="329"/>
    </location>
</feature>
<dbReference type="InterPro" id="IPR011250">
    <property type="entry name" value="OMP/PagP_B-barrel"/>
</dbReference>
<dbReference type="GO" id="GO:0046930">
    <property type="term" value="C:pore complex"/>
    <property type="evidence" value="ECO:0007669"/>
    <property type="project" value="UniProtKB-KW"/>
</dbReference>
<dbReference type="AlphaFoldDB" id="A0A6L3ZEL1"/>
<dbReference type="EMBL" id="WBVQ01000002">
    <property type="protein sequence ID" value="KAB2816038.1"/>
    <property type="molecule type" value="Genomic_DNA"/>
</dbReference>
<dbReference type="GO" id="GO:0015288">
    <property type="term" value="F:porin activity"/>
    <property type="evidence" value="ECO:0007669"/>
    <property type="project" value="UniProtKB-KW"/>
</dbReference>
<dbReference type="SUPFAM" id="SSF103647">
    <property type="entry name" value="TSP type-3 repeat"/>
    <property type="match status" value="1"/>
</dbReference>
<evidence type="ECO:0000259" key="12">
    <source>
        <dbReference type="PROSITE" id="PS51123"/>
    </source>
</evidence>
<evidence type="ECO:0000256" key="1">
    <source>
        <dbReference type="ARBA" id="ARBA00004571"/>
    </source>
</evidence>
<evidence type="ECO:0000256" key="11">
    <source>
        <dbReference type="SAM" id="SignalP"/>
    </source>
</evidence>
<dbReference type="InterPro" id="IPR006665">
    <property type="entry name" value="OmpA-like"/>
</dbReference>
<evidence type="ECO:0000256" key="9">
    <source>
        <dbReference type="PROSITE-ProRule" id="PRU00473"/>
    </source>
</evidence>
<dbReference type="RefSeq" id="WP_151693467.1">
    <property type="nucleotide sequence ID" value="NZ_BMGX01000001.1"/>
</dbReference>
<dbReference type="SUPFAM" id="SSF103088">
    <property type="entry name" value="OmpA-like"/>
    <property type="match status" value="1"/>
</dbReference>
<keyword evidence="14" id="KW-1185">Reference proteome</keyword>
<gene>
    <name evidence="13" type="ORF">F8C82_10120</name>
</gene>
<sequence>MRKFSLLLIASGVLSLSTNAQDESYTGKFSTWSAGADVGLNYFSGDLRGFYEDSNVDGHNLGFGASLYASKWFNHLLGVTGSVGYNTYSGKNTNTYFTTNEIMAAMDLNVNISSLITKSTGESKWAWIPYAGLGLTSGLPTNYDANDNVIFDRDGRRHNEAVARGGLLVKYRLNTAWDLDMRFLGQMYLFSENSDNITSGQSTDYTSSLRVGVTYNFGATEEKAPIVYARPLSELSNEVADLSDKVDGLTSDADGDGVPDYLDADDNTPEGYTVDGAGRAMDIDRDGIPDDIDQDPFTPRGAQVDATGRELDDDGDGVPNSRDEEPNTAEGKMVNFQGREIKGGLGGDAANAFLPDIFFNFNSARLSSANEQRLLTIAKIMMADESVEMEVIGRADPVGSEKYNLNLSERRAQAVVDALVNNYGISADRFTVTGLGEGAQTGSNNNVNRRVEFRVK</sequence>
<evidence type="ECO:0000256" key="10">
    <source>
        <dbReference type="SAM" id="MobiDB-lite"/>
    </source>
</evidence>
<evidence type="ECO:0000256" key="4">
    <source>
        <dbReference type="ARBA" id="ARBA00022692"/>
    </source>
</evidence>
<dbReference type="InterPro" id="IPR028974">
    <property type="entry name" value="TSP_type-3_rpt"/>
</dbReference>
<dbReference type="GO" id="GO:0006811">
    <property type="term" value="P:monoatomic ion transport"/>
    <property type="evidence" value="ECO:0007669"/>
    <property type="project" value="UniProtKB-KW"/>
</dbReference>